<gene>
    <name evidence="6" type="ORF">MAR_034878</name>
</gene>
<evidence type="ECO:0000256" key="2">
    <source>
        <dbReference type="ARBA" id="ARBA00022679"/>
    </source>
</evidence>
<keyword evidence="7" id="KW-1185">Reference proteome</keyword>
<dbReference type="PANTHER" id="PTHR46402">
    <property type="entry name" value="SET AND MYND DOMAIN-CONTAINING PROTEIN 5"/>
    <property type="match status" value="1"/>
</dbReference>
<dbReference type="Gene3D" id="6.10.140.2220">
    <property type="match status" value="1"/>
</dbReference>
<organism evidence="6 7">
    <name type="scientific">Mya arenaria</name>
    <name type="common">Soft-shell clam</name>
    <dbReference type="NCBI Taxonomy" id="6604"/>
    <lineage>
        <taxon>Eukaryota</taxon>
        <taxon>Metazoa</taxon>
        <taxon>Spiralia</taxon>
        <taxon>Lophotrochozoa</taxon>
        <taxon>Mollusca</taxon>
        <taxon>Bivalvia</taxon>
        <taxon>Autobranchia</taxon>
        <taxon>Heteroconchia</taxon>
        <taxon>Euheterodonta</taxon>
        <taxon>Imparidentia</taxon>
        <taxon>Neoheterodontei</taxon>
        <taxon>Myida</taxon>
        <taxon>Myoidea</taxon>
        <taxon>Myidae</taxon>
        <taxon>Mya</taxon>
    </lineage>
</organism>
<evidence type="ECO:0000256" key="1">
    <source>
        <dbReference type="ARBA" id="ARBA00022603"/>
    </source>
</evidence>
<dbReference type="EMBL" id="CP111018">
    <property type="protein sequence ID" value="WAR09802.1"/>
    <property type="molecule type" value="Genomic_DNA"/>
</dbReference>
<dbReference type="Gene3D" id="1.25.40.10">
    <property type="entry name" value="Tetratricopeptide repeat domain"/>
    <property type="match status" value="1"/>
</dbReference>
<keyword evidence="4" id="KW-0802">TPR repeat</keyword>
<sequence length="676" mass="77312">MMATDIINRGLFEFQHGNFKTAEQLFTKIIDQNDEEEDILESLKRRATCLHEMGKYDDAIIDANRVMKLAPKCTSGYAICGNALTRLKNYEDALNTYKLGLEIDSNDEAIKNGLKFLQMEIMENFEKSQKESTYNAVKMSSQEPYPGDNELEVYEREIMQTWGLNEFPDFDMAVPDTQKAILEFQEALQLKKAGNDKNALEKMRLGEYKEGFQHVQCKILDALNLPVHAESWLRNGTKADKSDMEMPLLFQNIRVKRLYGPLTENTKVGVVFTHYGRAIQAAEDIKPGENCFRDKAAVLAQTLDTLNVTACNHCAKCLMRPEDYFGKDLLAKNKEVRTLIQRHWPYRPITECKGCGNQTVYCSTECRDESWNTYHQVLCTSVNPDVQQLHTICSQYKNLSNDNRVWKGVWNASYSPMVLAKIWASIICLANNIANQEGRQTPTQADWTMAKSPFRKFIAYGNTSVLGIIPKMLTMMQGIFDNENLPAHFRYKITNQEFDGRYYQATCNVQAFSDPAPPFKVFMNSVSKDPKRDLIVPYTKEDPDDALFAGMFPLHACLNHSCANNVEVLDGHPGVLVRARLPVKKGDELFTTYINSKLPRKERRSWLFRGYNFWCHCPRCKFEGDGPDKCTECDKVAENVIVPGTAQHRARKLHGRRATRKFAIFPANSNQEDIQL</sequence>
<dbReference type="PANTHER" id="PTHR46402:SF2">
    <property type="entry name" value="HISTONE-LYSINE N-TRIMETHYLTRANSFERASE SMYD5"/>
    <property type="match status" value="1"/>
</dbReference>
<dbReference type="SUPFAM" id="SSF144232">
    <property type="entry name" value="HIT/MYND zinc finger-like"/>
    <property type="match status" value="1"/>
</dbReference>
<evidence type="ECO:0000256" key="4">
    <source>
        <dbReference type="PROSITE-ProRule" id="PRU00339"/>
    </source>
</evidence>
<reference evidence="6" key="1">
    <citation type="submission" date="2022-11" db="EMBL/GenBank/DDBJ databases">
        <title>Centuries of genome instability and evolution in soft-shell clam transmissible cancer (bioRxiv).</title>
        <authorList>
            <person name="Hart S.F.M."/>
            <person name="Yonemitsu M.A."/>
            <person name="Giersch R.M."/>
            <person name="Beal B.F."/>
            <person name="Arriagada G."/>
            <person name="Davis B.W."/>
            <person name="Ostrander E.A."/>
            <person name="Goff S.P."/>
            <person name="Metzger M.J."/>
        </authorList>
    </citation>
    <scope>NUCLEOTIDE SEQUENCE</scope>
    <source>
        <strain evidence="6">MELC-2E11</strain>
        <tissue evidence="6">Siphon/mantle</tissue>
    </source>
</reference>
<dbReference type="InterPro" id="IPR046341">
    <property type="entry name" value="SET_dom_sf"/>
</dbReference>
<name>A0ABY7EIH6_MYAAR</name>
<dbReference type="SUPFAM" id="SSF48452">
    <property type="entry name" value="TPR-like"/>
    <property type="match status" value="1"/>
</dbReference>
<feature type="domain" description="SET" evidence="5">
    <location>
        <begin position="266"/>
        <end position="594"/>
    </location>
</feature>
<dbReference type="InterPro" id="IPR011990">
    <property type="entry name" value="TPR-like_helical_dom_sf"/>
</dbReference>
<dbReference type="Gene3D" id="2.170.270.10">
    <property type="entry name" value="SET domain"/>
    <property type="match status" value="2"/>
</dbReference>
<dbReference type="InterPro" id="IPR001214">
    <property type="entry name" value="SET_dom"/>
</dbReference>
<keyword evidence="1" id="KW-0489">Methyltransferase</keyword>
<keyword evidence="2" id="KW-0808">Transferase</keyword>
<dbReference type="PROSITE" id="PS50005">
    <property type="entry name" value="TPR"/>
    <property type="match status" value="1"/>
</dbReference>
<feature type="repeat" description="TPR" evidence="4">
    <location>
        <begin position="74"/>
        <end position="107"/>
    </location>
</feature>
<dbReference type="SUPFAM" id="SSF82199">
    <property type="entry name" value="SET domain"/>
    <property type="match status" value="1"/>
</dbReference>
<protein>
    <submittedName>
        <fullName evidence="6">SET5-like protein</fullName>
    </submittedName>
</protein>
<dbReference type="InterPro" id="IPR019734">
    <property type="entry name" value="TPR_rpt"/>
</dbReference>
<dbReference type="CDD" id="cd20071">
    <property type="entry name" value="SET_SMYD"/>
    <property type="match status" value="1"/>
</dbReference>
<dbReference type="PROSITE" id="PS50280">
    <property type="entry name" value="SET"/>
    <property type="match status" value="1"/>
</dbReference>
<proteinExistence type="predicted"/>
<keyword evidence="3" id="KW-0949">S-adenosyl-L-methionine</keyword>
<evidence type="ECO:0000313" key="7">
    <source>
        <dbReference type="Proteomes" id="UP001164746"/>
    </source>
</evidence>
<evidence type="ECO:0000256" key="3">
    <source>
        <dbReference type="ARBA" id="ARBA00022691"/>
    </source>
</evidence>
<dbReference type="Proteomes" id="UP001164746">
    <property type="component" value="Chromosome 7"/>
</dbReference>
<evidence type="ECO:0000313" key="6">
    <source>
        <dbReference type="EMBL" id="WAR09802.1"/>
    </source>
</evidence>
<accession>A0ABY7EIH6</accession>
<dbReference type="SMART" id="SM00028">
    <property type="entry name" value="TPR"/>
    <property type="match status" value="3"/>
</dbReference>
<evidence type="ECO:0000259" key="5">
    <source>
        <dbReference type="PROSITE" id="PS50280"/>
    </source>
</evidence>